<dbReference type="PANTHER" id="PTHR43072:SF60">
    <property type="entry name" value="L-2,4-DIAMINOBUTYRIC ACID ACETYLTRANSFERASE"/>
    <property type="match status" value="1"/>
</dbReference>
<dbReference type="CDD" id="cd04301">
    <property type="entry name" value="NAT_SF"/>
    <property type="match status" value="1"/>
</dbReference>
<evidence type="ECO:0000313" key="3">
    <source>
        <dbReference type="Proteomes" id="UP000325529"/>
    </source>
</evidence>
<accession>A0A5J6GP78</accession>
<dbReference type="InterPro" id="IPR016181">
    <property type="entry name" value="Acyl_CoA_acyltransferase"/>
</dbReference>
<evidence type="ECO:0000259" key="1">
    <source>
        <dbReference type="PROSITE" id="PS51186"/>
    </source>
</evidence>
<dbReference type="AlphaFoldDB" id="A0A5J6GP78"/>
<dbReference type="PROSITE" id="PS51186">
    <property type="entry name" value="GNAT"/>
    <property type="match status" value="1"/>
</dbReference>
<dbReference type="SUPFAM" id="SSF55729">
    <property type="entry name" value="Acyl-CoA N-acyltransferases (Nat)"/>
    <property type="match status" value="1"/>
</dbReference>
<protein>
    <submittedName>
        <fullName evidence="2">GNAT family N-acetyltransferase</fullName>
    </submittedName>
</protein>
<dbReference type="InterPro" id="IPR000182">
    <property type="entry name" value="GNAT_dom"/>
</dbReference>
<dbReference type="Gene3D" id="3.40.630.30">
    <property type="match status" value="1"/>
</dbReference>
<gene>
    <name evidence="2" type="ORF">CP970_37685</name>
</gene>
<feature type="domain" description="N-acetyltransferase" evidence="1">
    <location>
        <begin position="22"/>
        <end position="188"/>
    </location>
</feature>
<keyword evidence="3" id="KW-1185">Reference proteome</keyword>
<dbReference type="KEGG" id="ska:CP970_37685"/>
<dbReference type="Proteomes" id="UP000325529">
    <property type="component" value="Chromosome"/>
</dbReference>
<evidence type="ECO:0000313" key="2">
    <source>
        <dbReference type="EMBL" id="QEU95901.1"/>
    </source>
</evidence>
<keyword evidence="2" id="KW-0808">Transferase</keyword>
<organism evidence="2 3">
    <name type="scientific">Streptomyces kanamyceticus</name>
    <dbReference type="NCBI Taxonomy" id="1967"/>
    <lineage>
        <taxon>Bacteria</taxon>
        <taxon>Bacillati</taxon>
        <taxon>Actinomycetota</taxon>
        <taxon>Actinomycetes</taxon>
        <taxon>Kitasatosporales</taxon>
        <taxon>Streptomycetaceae</taxon>
        <taxon>Streptomyces</taxon>
    </lineage>
</organism>
<dbReference type="PANTHER" id="PTHR43072">
    <property type="entry name" value="N-ACETYLTRANSFERASE"/>
    <property type="match status" value="1"/>
</dbReference>
<reference evidence="2 3" key="1">
    <citation type="submission" date="2017-09" db="EMBL/GenBank/DDBJ databases">
        <authorList>
            <person name="Lee N."/>
            <person name="Cho B.-K."/>
        </authorList>
    </citation>
    <scope>NUCLEOTIDE SEQUENCE [LARGE SCALE GENOMIC DNA]</scope>
    <source>
        <strain evidence="2 3">ATCC 12853</strain>
    </source>
</reference>
<name>A0A5J6GP78_STRKN</name>
<sequence length="194" mass="20890">METRGGTSRAGAGVQRGMDQGFRLREATAEDADVLADVHTRTRTAYYTAGGMPEEELDDPSACGERRDAWARVLAAPARATLVVEGLDGAVVGLLTAGPPHHEDLDASMCYELYQIGVLAHAWGRGVGGALQREFVALATAAGCAEGVLECWASNTRAQRFYARNGWRPDGARRPGPLDHDYVRLRLKLVAHGF</sequence>
<dbReference type="GO" id="GO:0016747">
    <property type="term" value="F:acyltransferase activity, transferring groups other than amino-acyl groups"/>
    <property type="evidence" value="ECO:0007669"/>
    <property type="project" value="InterPro"/>
</dbReference>
<dbReference type="Pfam" id="PF00583">
    <property type="entry name" value="Acetyltransf_1"/>
    <property type="match status" value="1"/>
</dbReference>
<dbReference type="EMBL" id="CP023699">
    <property type="protein sequence ID" value="QEU95901.1"/>
    <property type="molecule type" value="Genomic_DNA"/>
</dbReference>
<proteinExistence type="predicted"/>